<name>A0A840ZU17_9HYPH</name>
<evidence type="ECO:0000313" key="2">
    <source>
        <dbReference type="EMBL" id="MBB5760341.1"/>
    </source>
</evidence>
<reference evidence="2 3" key="1">
    <citation type="submission" date="2020-08" db="EMBL/GenBank/DDBJ databases">
        <title>Genomic Encyclopedia of Type Strains, Phase IV (KMG-IV): sequencing the most valuable type-strain genomes for metagenomic binning, comparative biology and taxonomic classification.</title>
        <authorList>
            <person name="Goeker M."/>
        </authorList>
    </citation>
    <scope>NUCLEOTIDE SEQUENCE [LARGE SCALE GENOMIC DNA]</scope>
    <source>
        <strain evidence="2 3">DSM 2163</strain>
    </source>
</reference>
<proteinExistence type="predicted"/>
<accession>A0A840ZU17</accession>
<dbReference type="Proteomes" id="UP000583454">
    <property type="component" value="Unassembled WGS sequence"/>
</dbReference>
<evidence type="ECO:0000313" key="3">
    <source>
        <dbReference type="Proteomes" id="UP000583454"/>
    </source>
</evidence>
<feature type="region of interest" description="Disordered" evidence="1">
    <location>
        <begin position="76"/>
        <end position="102"/>
    </location>
</feature>
<dbReference type="RefSeq" id="WP_183574225.1">
    <property type="nucleotide sequence ID" value="NZ_JACHOP010000045.1"/>
</dbReference>
<organism evidence="2 3">
    <name type="scientific">Methylorubrum rhodinum</name>
    <dbReference type="NCBI Taxonomy" id="29428"/>
    <lineage>
        <taxon>Bacteria</taxon>
        <taxon>Pseudomonadati</taxon>
        <taxon>Pseudomonadota</taxon>
        <taxon>Alphaproteobacteria</taxon>
        <taxon>Hyphomicrobiales</taxon>
        <taxon>Methylobacteriaceae</taxon>
        <taxon>Methylorubrum</taxon>
    </lineage>
</organism>
<comment type="caution">
    <text evidence="2">The sequence shown here is derived from an EMBL/GenBank/DDBJ whole genome shotgun (WGS) entry which is preliminary data.</text>
</comment>
<sequence length="102" mass="11116">MTIPGPSDIEAAWRGFPAETRDRIGIVALDMVFQAFVSGDGYAPADRPVQDEQLRYEANEACDRRLTQLHTEIEGALPDLFGPDGEHPAWSDSPGPQPRGAP</sequence>
<evidence type="ECO:0000256" key="1">
    <source>
        <dbReference type="SAM" id="MobiDB-lite"/>
    </source>
</evidence>
<dbReference type="EMBL" id="JACHOP010000045">
    <property type="protein sequence ID" value="MBB5760341.1"/>
    <property type="molecule type" value="Genomic_DNA"/>
</dbReference>
<dbReference type="AlphaFoldDB" id="A0A840ZU17"/>
<gene>
    <name evidence="2" type="ORF">HNR00_005090</name>
</gene>
<protein>
    <submittedName>
        <fullName evidence="2">Uncharacterized protein</fullName>
    </submittedName>
</protein>
<keyword evidence="3" id="KW-1185">Reference proteome</keyword>